<evidence type="ECO:0000256" key="2">
    <source>
        <dbReference type="SAM" id="MobiDB-lite"/>
    </source>
</evidence>
<gene>
    <name evidence="3" type="ORF">Ae201684_018100</name>
</gene>
<feature type="coiled-coil region" evidence="1">
    <location>
        <begin position="261"/>
        <end position="288"/>
    </location>
</feature>
<dbReference type="VEuPathDB" id="FungiDB:AeMF1_010645"/>
<feature type="region of interest" description="Disordered" evidence="2">
    <location>
        <begin position="496"/>
        <end position="526"/>
    </location>
</feature>
<reference evidence="3 4" key="1">
    <citation type="submission" date="2019-07" db="EMBL/GenBank/DDBJ databases">
        <title>Genomics analysis of Aphanomyces spp. identifies a new class of oomycete effector associated with host adaptation.</title>
        <authorList>
            <person name="Gaulin E."/>
        </authorList>
    </citation>
    <scope>NUCLEOTIDE SEQUENCE [LARGE SCALE GENOMIC DNA]</scope>
    <source>
        <strain evidence="3 4">ATCC 201684</strain>
    </source>
</reference>
<comment type="caution">
    <text evidence="3">The sequence shown here is derived from an EMBL/GenBank/DDBJ whole genome shotgun (WGS) entry which is preliminary data.</text>
</comment>
<evidence type="ECO:0000313" key="4">
    <source>
        <dbReference type="Proteomes" id="UP000481153"/>
    </source>
</evidence>
<organism evidence="3 4">
    <name type="scientific">Aphanomyces euteiches</name>
    <dbReference type="NCBI Taxonomy" id="100861"/>
    <lineage>
        <taxon>Eukaryota</taxon>
        <taxon>Sar</taxon>
        <taxon>Stramenopiles</taxon>
        <taxon>Oomycota</taxon>
        <taxon>Saprolegniomycetes</taxon>
        <taxon>Saprolegniales</taxon>
        <taxon>Verrucalvaceae</taxon>
        <taxon>Aphanomyces</taxon>
    </lineage>
</organism>
<keyword evidence="1" id="KW-0175">Coiled coil</keyword>
<dbReference type="AlphaFoldDB" id="A0A6G0W9G1"/>
<proteinExistence type="predicted"/>
<dbReference type="EMBL" id="VJMJ01000320">
    <property type="protein sequence ID" value="KAF0722869.1"/>
    <property type="molecule type" value="Genomic_DNA"/>
</dbReference>
<accession>A0A6G0W9G1</accession>
<keyword evidence="4" id="KW-1185">Reference proteome</keyword>
<feature type="coiled-coil region" evidence="1">
    <location>
        <begin position="408"/>
        <end position="457"/>
    </location>
</feature>
<evidence type="ECO:0000256" key="1">
    <source>
        <dbReference type="SAM" id="Coils"/>
    </source>
</evidence>
<protein>
    <submittedName>
        <fullName evidence="3">Uncharacterized protein</fullName>
    </submittedName>
</protein>
<sequence>MERGSYFQEFMRSKAMANASSGKQAVEETKKLLTDRGAYISFLEIQLERVSAACLHTQSLESQIQDMHVQLEATDAKIATVTKLLKMHQQHTGDLLQSNAQDIGSIHEVLDTMRDTLTTHGTQLRRLDSHQNDVDDAVQTIETKLRSEINTAQLSAESAQETMDLHIQRYHTLFESQKAKWEAMQNAHDDLVRDVSLTESRSQAHADTAIQHLRDELLMVTSSIEATLVEHVEKAKRSRQSMEQYCAVEIARAVCGVDTKLESIDQNATLLQDQLNRQQAKLQQIGQKHHDDCRLLQATIMSLQTDFEEISHPTRRSKGTPPASSAYTESRVLQLERDYKVCREGLEYLRHVMETFEAAQITLTEEWNTKLSYLEGRKQNNDVETLTELEARLKEEWSSKEESWWKAVAAIELQIPALRERIEKAQEEFPSESTIRVQKLEKKMHRLNDNMQNLYKLVEMTIPQKDKAFAKFRDDLLNELTLVRAALRQVMTQVGPLETASSLRKKPSKVDPKRSTGSPPHGPKAK</sequence>
<evidence type="ECO:0000313" key="3">
    <source>
        <dbReference type="EMBL" id="KAF0722869.1"/>
    </source>
</evidence>
<dbReference type="Proteomes" id="UP000481153">
    <property type="component" value="Unassembled WGS sequence"/>
</dbReference>
<name>A0A6G0W9G1_9STRA</name>